<dbReference type="SMART" id="SM00256">
    <property type="entry name" value="FBOX"/>
    <property type="match status" value="4"/>
</dbReference>
<protein>
    <recommendedName>
        <fullName evidence="1">F-box domain-containing protein</fullName>
    </recommendedName>
</protein>
<dbReference type="InterPro" id="IPR044997">
    <property type="entry name" value="F-box_plant"/>
</dbReference>
<dbReference type="Pfam" id="PF00646">
    <property type="entry name" value="F-box"/>
    <property type="match status" value="4"/>
</dbReference>
<sequence length="1769" mass="201196">MENDSREEDLATVAIGNPSHRFSRPLKLEQASDSNDGVDSISSLPDDILHCILSFFPTNFAIRTSVLSKRWRHVWSESPHLSFDQHRISAESINETLNNYTAIKITSFHLLTSLLNRVHFVNGWIEFAISHNAEKLSLDFRDVRDYKFPDFFYTNSSVKQLLINSGPGELIPSCTVSWTSLKYLSLIFSKLSNESFPKILSGCPLLESLTLHNYDSVKYLDLSKSLYLRRLDIICCNTVREPMKIVAPHIHYLRLRGQCTLLDVSSLTEADLDSSDNYLFLSFSYYKSDSLMLVMVQAMLEKLQNVEKLALGVDFLRILSKSKLHGVPLPKLKVKTLTLETMIMRPAVLGIARLVQNSPQVKKITIYTTQFSTVLDKCDSFLELQNLNPNQGWRSIDVVFPTSWDSKVPEPELMVSFIELLLANTITLETLVVRLGSYTDDYRSRFEEQFQIALTLSHNNEEDHATVAVGNPSDRFDRPLEIRRSSDSSDGVDSISDLPDAVLQHIFSYIPTKFAIRTSVLSKRWRHVWSETPHLSFGWFSGSPNLINKTLASYSASKITSFHLCTRYCYKANHVNSSIEFAMSHNVENLCLTISNLTRSYCFPDLFFTNSSVKQLLVNLQHLYTKKKKKLPFVNLSPGCTVSWTSLKNLSLSSCKLSDDSLLKILSGCPILETLSLKFCISLMYVDLSKSLRLTRLEIERRNPFPEPMQIVAPHVRYLRLRDSEAQCTLLDVSSLTEANVDFTDFHPRTLYHGFEPLDPSVLLVTVQTMLEKFQNVEKLTLGVNFLQILSLSKIPSLPLPTLKVKNLTLETMIMPIVVPGITRLLQNSPGLEKLTVLYTIDECSLLLWECVNSYLKKQLKDVAFLFPWEYAVVKPKVMASFMELLLANTKTLETLVLHLGSCINRSRFEELSQIALKLSHNNKEDQATVAVRNPSDLFDRPVEIKRSRSDSIDGVDSISDLHDAVLQHIFSYIPTKFAIRTSVLSRRWRHVWSETPHLSFKWLSVSPESVNKTLASYKASKITSFHLCTRLAITAHHVNSWIEFAMSHNVDDLFLEFRGYLTTMNYSFPDFFYSNSSLKNLIVDSRCNEMIPRCTVSWTSLKYLSLSCCELSDESFLKILSGCPILETLRLYSYNSVRYLDLSKSLHLRILDIDFSCFFRGPIKIVAPHIHYLRLRNSEAQCTLVDVSSLTEAKVDFSYIEPGCCYYSFQLLKPDVLQGIVQAMLEKFQNVEKLTFGVNFLQILSLAKIPSPALPSLKVKTLTLETRIMRSVVPGIARLLQNSPGLKKITVYTTKKCSTIVETCVNSYLDAQDLNPDQCWRLNDVVFPTSSKSEVVKPELMASFLELLLANTRTLETLVLHLGSCIDRSRFEELMTGDSIAGTDFISALPDAILHLIFSRFPTKFVIRTSVLSKRWRHVWYDTPSLSIDCREADPNSLIKTLANHSAPRITSFHLCISSKAHDINRLIEFAISRNTEKLSLDFRDGNYNFPEFFYNNSSLNQLVVDSGALDTIHHVSWTSLRDLSLSFCKLSDESLAMIISGSPLLESLTLHHCDKLGILDLSKSLQLKRLDLDNQGPTQIVAPHIHCLRLRHSQSQCGLVDVSSLSKAYLNIYCTSFYHFKSDLLQVYVLNMLQKLHNVENLTFGAAFLQMLSLAEICDIPFPMLKVEVLTLETMIVPSVIPGIAKLLQNSPGVKLLKLDIVNSNIVPDADLNYYLDLKDLDQNQCWKPKDLEFSTSFQPKLMTSFMEFLLENTTEDNISQYNWQLS</sequence>
<dbReference type="InterPro" id="IPR006553">
    <property type="entry name" value="Leu-rich_rpt_Cys-con_subtyp"/>
</dbReference>
<keyword evidence="3" id="KW-1185">Reference proteome</keyword>
<dbReference type="InterPro" id="IPR032675">
    <property type="entry name" value="LRR_dom_sf"/>
</dbReference>
<dbReference type="Proteomes" id="UP000682877">
    <property type="component" value="Chromosome 6"/>
</dbReference>
<evidence type="ECO:0000313" key="2">
    <source>
        <dbReference type="EMBL" id="CAE6085712.1"/>
    </source>
</evidence>
<dbReference type="SUPFAM" id="SSF52047">
    <property type="entry name" value="RNI-like"/>
    <property type="match status" value="2"/>
</dbReference>
<dbReference type="Gene3D" id="1.20.1280.50">
    <property type="match status" value="3"/>
</dbReference>
<dbReference type="InterPro" id="IPR055357">
    <property type="entry name" value="LRR_At1g61320_AtMIF1"/>
</dbReference>
<organism evidence="2 3">
    <name type="scientific">Arabidopsis arenosa</name>
    <name type="common">Sand rock-cress</name>
    <name type="synonym">Cardaminopsis arenosa</name>
    <dbReference type="NCBI Taxonomy" id="38785"/>
    <lineage>
        <taxon>Eukaryota</taxon>
        <taxon>Viridiplantae</taxon>
        <taxon>Streptophyta</taxon>
        <taxon>Embryophyta</taxon>
        <taxon>Tracheophyta</taxon>
        <taxon>Spermatophyta</taxon>
        <taxon>Magnoliopsida</taxon>
        <taxon>eudicotyledons</taxon>
        <taxon>Gunneridae</taxon>
        <taxon>Pentapetalae</taxon>
        <taxon>rosids</taxon>
        <taxon>malvids</taxon>
        <taxon>Brassicales</taxon>
        <taxon>Brassicaceae</taxon>
        <taxon>Camelineae</taxon>
        <taxon>Arabidopsis</taxon>
    </lineage>
</organism>
<gene>
    <name evidence="2" type="ORF">AARE701A_LOCUS14308</name>
</gene>
<dbReference type="InterPro" id="IPR055411">
    <property type="entry name" value="LRR_FXL15/At3g58940/PEG3-like"/>
</dbReference>
<dbReference type="SMART" id="SM00367">
    <property type="entry name" value="LRR_CC"/>
    <property type="match status" value="4"/>
</dbReference>
<dbReference type="InterPro" id="IPR053781">
    <property type="entry name" value="F-box_AtFBL13-like"/>
</dbReference>
<dbReference type="EMBL" id="LR999456">
    <property type="protein sequence ID" value="CAE6085712.1"/>
    <property type="molecule type" value="Genomic_DNA"/>
</dbReference>
<dbReference type="PROSITE" id="PS50181">
    <property type="entry name" value="FBOX"/>
    <property type="match status" value="2"/>
</dbReference>
<accession>A0A8S2AEK4</accession>
<evidence type="ECO:0000259" key="1">
    <source>
        <dbReference type="PROSITE" id="PS50181"/>
    </source>
</evidence>
<dbReference type="InterPro" id="IPR036047">
    <property type="entry name" value="F-box-like_dom_sf"/>
</dbReference>
<dbReference type="CDD" id="cd22160">
    <property type="entry name" value="F-box_AtFBL13-like"/>
    <property type="match status" value="4"/>
</dbReference>
<feature type="domain" description="F-box" evidence="1">
    <location>
        <begin position="38"/>
        <end position="86"/>
    </location>
</feature>
<dbReference type="InterPro" id="IPR001810">
    <property type="entry name" value="F-box_dom"/>
</dbReference>
<dbReference type="SUPFAM" id="SSF81383">
    <property type="entry name" value="F-box domain"/>
    <property type="match status" value="4"/>
</dbReference>
<feature type="domain" description="F-box" evidence="1">
    <location>
        <begin position="492"/>
        <end position="528"/>
    </location>
</feature>
<dbReference type="PANTHER" id="PTHR32153">
    <property type="entry name" value="OJ000223_09.16 PROTEIN"/>
    <property type="match status" value="1"/>
</dbReference>
<proteinExistence type="predicted"/>
<dbReference type="SUPFAM" id="SSF52058">
    <property type="entry name" value="L domain-like"/>
    <property type="match status" value="2"/>
</dbReference>
<dbReference type="Pfam" id="PF24758">
    <property type="entry name" value="LRR_At5g56370"/>
    <property type="match status" value="1"/>
</dbReference>
<reference evidence="2" key="1">
    <citation type="submission" date="2021-01" db="EMBL/GenBank/DDBJ databases">
        <authorList>
            <person name="Bezrukov I."/>
        </authorList>
    </citation>
    <scope>NUCLEOTIDE SEQUENCE</scope>
</reference>
<evidence type="ECO:0000313" key="3">
    <source>
        <dbReference type="Proteomes" id="UP000682877"/>
    </source>
</evidence>
<name>A0A8S2AEK4_ARAAE</name>
<dbReference type="Pfam" id="PF23622">
    <property type="entry name" value="LRR_At1g61320_AtMIF1"/>
    <property type="match status" value="3"/>
</dbReference>
<dbReference type="Gene3D" id="3.80.10.10">
    <property type="entry name" value="Ribonuclease Inhibitor"/>
    <property type="match status" value="4"/>
</dbReference>